<reference evidence="2" key="1">
    <citation type="submission" date="2020-01" db="EMBL/GenBank/DDBJ databases">
        <authorList>
            <person name="Meier V. D."/>
            <person name="Meier V D."/>
        </authorList>
    </citation>
    <scope>NUCLEOTIDE SEQUENCE</scope>
    <source>
        <strain evidence="2">HLG_WM_MAG_09</strain>
    </source>
</reference>
<keyword evidence="1" id="KW-0812">Transmembrane</keyword>
<evidence type="ECO:0000313" key="2">
    <source>
        <dbReference type="EMBL" id="CAA6827578.1"/>
    </source>
</evidence>
<protein>
    <recommendedName>
        <fullName evidence="3">DUF3429 domain-containing protein</fullName>
    </recommendedName>
</protein>
<feature type="transmembrane region" description="Helical" evidence="1">
    <location>
        <begin position="7"/>
        <end position="30"/>
    </location>
</feature>
<feature type="transmembrane region" description="Helical" evidence="1">
    <location>
        <begin position="101"/>
        <end position="120"/>
    </location>
</feature>
<keyword evidence="1" id="KW-1133">Transmembrane helix</keyword>
<feature type="transmembrane region" description="Helical" evidence="1">
    <location>
        <begin position="42"/>
        <end position="66"/>
    </location>
</feature>
<evidence type="ECO:0008006" key="3">
    <source>
        <dbReference type="Google" id="ProtNLM"/>
    </source>
</evidence>
<gene>
    <name evidence="2" type="ORF">HELGO_WM19357</name>
</gene>
<evidence type="ECO:0000256" key="1">
    <source>
        <dbReference type="SAM" id="Phobius"/>
    </source>
</evidence>
<sequence length="150" mass="16582">MKPLPRIAWLLGYAGLLPFFILTIAVLLRAPLPLLEGVRLDWWLVSYAAVVVSFLGAVHWGVVLGLQDWLTPAESQRMMIYSVVPAILAWITFLLPVKAALLVMGVLVVATFVLDSMWLFNRLKSDYAKLRLHLTIVVALLLFAAGVGVS</sequence>
<dbReference type="EMBL" id="CACVAT010000440">
    <property type="protein sequence ID" value="CAA6827578.1"/>
    <property type="molecule type" value="Genomic_DNA"/>
</dbReference>
<dbReference type="Pfam" id="PF11911">
    <property type="entry name" value="DUF3429"/>
    <property type="match status" value="1"/>
</dbReference>
<dbReference type="PANTHER" id="PTHR15887:SF1">
    <property type="entry name" value="TRANSMEMBRANE PROTEIN 69"/>
    <property type="match status" value="1"/>
</dbReference>
<proteinExistence type="predicted"/>
<dbReference type="PANTHER" id="PTHR15887">
    <property type="entry name" value="TRANSMEMBRANE PROTEIN 69"/>
    <property type="match status" value="1"/>
</dbReference>
<accession>A0A6S6U7B7</accession>
<name>A0A6S6U7B7_9GAMM</name>
<keyword evidence="1" id="KW-0472">Membrane</keyword>
<dbReference type="AlphaFoldDB" id="A0A6S6U7B7"/>
<organism evidence="2">
    <name type="scientific">uncultured Thiotrichaceae bacterium</name>
    <dbReference type="NCBI Taxonomy" id="298394"/>
    <lineage>
        <taxon>Bacteria</taxon>
        <taxon>Pseudomonadati</taxon>
        <taxon>Pseudomonadota</taxon>
        <taxon>Gammaproteobacteria</taxon>
        <taxon>Thiotrichales</taxon>
        <taxon>Thiotrichaceae</taxon>
        <taxon>environmental samples</taxon>
    </lineage>
</organism>
<feature type="transmembrane region" description="Helical" evidence="1">
    <location>
        <begin position="132"/>
        <end position="149"/>
    </location>
</feature>
<feature type="transmembrane region" description="Helical" evidence="1">
    <location>
        <begin position="78"/>
        <end position="95"/>
    </location>
</feature>
<dbReference type="InterPro" id="IPR021836">
    <property type="entry name" value="DUF3429"/>
</dbReference>